<feature type="compositionally biased region" description="Low complexity" evidence="1">
    <location>
        <begin position="263"/>
        <end position="273"/>
    </location>
</feature>
<dbReference type="Proteomes" id="UP000076881">
    <property type="component" value="Unassembled WGS sequence"/>
</dbReference>
<reference evidence="3 4" key="1">
    <citation type="journal article" date="2016" name="Genome Biol. Evol.">
        <title>Divergent and convergent evolution of fungal pathogenicity.</title>
        <authorList>
            <person name="Shang Y."/>
            <person name="Xiao G."/>
            <person name="Zheng P."/>
            <person name="Cen K."/>
            <person name="Zhan S."/>
            <person name="Wang C."/>
        </authorList>
    </citation>
    <scope>NUCLEOTIDE SEQUENCE [LARGE SCALE GENOMIC DNA]</scope>
    <source>
        <strain evidence="3 4">RCEF 1005</strain>
    </source>
</reference>
<dbReference type="AlphaFoldDB" id="A0A168IHC1"/>
<organism evidence="3 4">
    <name type="scientific">Akanthomyces lecanii RCEF 1005</name>
    <dbReference type="NCBI Taxonomy" id="1081108"/>
    <lineage>
        <taxon>Eukaryota</taxon>
        <taxon>Fungi</taxon>
        <taxon>Dikarya</taxon>
        <taxon>Ascomycota</taxon>
        <taxon>Pezizomycotina</taxon>
        <taxon>Sordariomycetes</taxon>
        <taxon>Hypocreomycetidae</taxon>
        <taxon>Hypocreales</taxon>
        <taxon>Cordycipitaceae</taxon>
        <taxon>Akanthomyces</taxon>
        <taxon>Cordyceps confragosa</taxon>
    </lineage>
</organism>
<proteinExistence type="predicted"/>
<name>A0A168IHC1_CORDF</name>
<sequence length="291" mass="32745">MAFTEITVSPSAPMPHGYKLLRKGYPFMTALCRRKTLAAGQTLYVVRAGSKTLGLRAPRDIVNEVHSEEHQTRATRRAAVAARDESTRSTFDTALRKQFSEMPTVDREQVLQRALKKRSGRVGRTSKLGIEDKVRLAVAAHVRHMHTDYDRLVRGETSREDARKAVYGAVCEVLTSWEGGAEKKKQVKEKKKQVREKKKQVKEKKNMEKAEKAEQRKMVEQTKKKNSVVHEEDSQTRRPNTRAIRQAMLGQLGGDDKTSEATSSSLDDPILISSDSEVDGVDVLIISSDEE</sequence>
<feature type="compositionally biased region" description="Basic and acidic residues" evidence="1">
    <location>
        <begin position="203"/>
        <end position="236"/>
    </location>
</feature>
<dbReference type="PANTHER" id="PTHR38113:SF2">
    <property type="entry name" value="DUF2293 DOMAIN-CONTAINING PROTEIN"/>
    <property type="match status" value="1"/>
</dbReference>
<dbReference type="OrthoDB" id="5381833at2759"/>
<dbReference type="Pfam" id="PF10056">
    <property type="entry name" value="DUF2293"/>
    <property type="match status" value="1"/>
</dbReference>
<accession>A0A168IHC1</accession>
<feature type="compositionally biased region" description="Basic residues" evidence="1">
    <location>
        <begin position="185"/>
        <end position="202"/>
    </location>
</feature>
<feature type="domain" description="DUF2293" evidence="2">
    <location>
        <begin position="94"/>
        <end position="178"/>
    </location>
</feature>
<gene>
    <name evidence="3" type="ORF">LEL_02753</name>
</gene>
<evidence type="ECO:0000313" key="3">
    <source>
        <dbReference type="EMBL" id="OAA79267.1"/>
    </source>
</evidence>
<dbReference type="InterPro" id="IPR018744">
    <property type="entry name" value="DUF2293"/>
</dbReference>
<feature type="region of interest" description="Disordered" evidence="1">
    <location>
        <begin position="182"/>
        <end position="273"/>
    </location>
</feature>
<comment type="caution">
    <text evidence="3">The sequence shown here is derived from an EMBL/GenBank/DDBJ whole genome shotgun (WGS) entry which is preliminary data.</text>
</comment>
<protein>
    <recommendedName>
        <fullName evidence="2">DUF2293 domain-containing protein</fullName>
    </recommendedName>
</protein>
<evidence type="ECO:0000256" key="1">
    <source>
        <dbReference type="SAM" id="MobiDB-lite"/>
    </source>
</evidence>
<dbReference type="EMBL" id="AZHF01000002">
    <property type="protein sequence ID" value="OAA79267.1"/>
    <property type="molecule type" value="Genomic_DNA"/>
</dbReference>
<evidence type="ECO:0000313" key="4">
    <source>
        <dbReference type="Proteomes" id="UP000076881"/>
    </source>
</evidence>
<evidence type="ECO:0000259" key="2">
    <source>
        <dbReference type="Pfam" id="PF10056"/>
    </source>
</evidence>
<keyword evidence="4" id="KW-1185">Reference proteome</keyword>
<dbReference type="PANTHER" id="PTHR38113">
    <property type="match status" value="1"/>
</dbReference>